<evidence type="ECO:0000259" key="8">
    <source>
        <dbReference type="Pfam" id="PF14322"/>
    </source>
</evidence>
<evidence type="ECO:0000259" key="7">
    <source>
        <dbReference type="Pfam" id="PF07980"/>
    </source>
</evidence>
<dbReference type="RefSeq" id="WP_074238015.1">
    <property type="nucleotide sequence ID" value="NZ_FSRA01000001.1"/>
</dbReference>
<keyword evidence="4" id="KW-0472">Membrane</keyword>
<keyword evidence="3 6" id="KW-0732">Signal</keyword>
<evidence type="ECO:0000256" key="5">
    <source>
        <dbReference type="ARBA" id="ARBA00023237"/>
    </source>
</evidence>
<name>A0A1N6DJ47_9BACT</name>
<dbReference type="AlphaFoldDB" id="A0A1N6DJ47"/>
<keyword evidence="10" id="KW-1185">Reference proteome</keyword>
<feature type="domain" description="SusD-like N-terminal" evidence="8">
    <location>
        <begin position="21"/>
        <end position="216"/>
    </location>
</feature>
<organism evidence="9 10">
    <name type="scientific">Chitinophaga niabensis</name>
    <dbReference type="NCBI Taxonomy" id="536979"/>
    <lineage>
        <taxon>Bacteria</taxon>
        <taxon>Pseudomonadati</taxon>
        <taxon>Bacteroidota</taxon>
        <taxon>Chitinophagia</taxon>
        <taxon>Chitinophagales</taxon>
        <taxon>Chitinophagaceae</taxon>
        <taxon>Chitinophaga</taxon>
    </lineage>
</organism>
<dbReference type="Pfam" id="PF07980">
    <property type="entry name" value="SusD_RagB"/>
    <property type="match status" value="2"/>
</dbReference>
<evidence type="ECO:0000256" key="2">
    <source>
        <dbReference type="ARBA" id="ARBA00006275"/>
    </source>
</evidence>
<sequence>MKKKICFLIIIACSAFSACKDFLDQTPSDFISPVNYYQTAEHLELALNGVYSPLYSRPVYGSVYPARMNLVADEAFYARQEIGLRTYTNGTNDAELDGFWKAIYTGIDRANTLIANISKPQMDETRRKQILGETLFLRGYYYFLLVQHFGGVPLLLEPTLSPSQSQVAKATPADVYAQVLKDMEQAEPLVIPIRTLGFGGKVSQSAVRGILARVNLYMAGAPLNQVTRYAEAAKWAEKVMTDAASGHRLNPDYKNIFIRYANDTYDVGESIWEAEFYGSSANNNNAFGNIGSLIGMASSNASVIGVAYGMHQTTAKLFRTYEAGDVRREWNVSNFAYNATTGAKVFVATAALMNPTNTQLYARYAAKYRREYEVVTPRVNYVTPQNFPILRFADVLLMYAEAETQSKGSATPAAIEAVNQVRRRAWSSGINTITITNGGSGYTSAPAVTFSGGGGSGAVATATISGGRVTAITLSPDASTGAAFTRGSYTSAPAVTISGGAGAGATATATVFNISEAELTAQQTSSKETFLRFIQDERMRELCFESLRKPDLVRWGIFLTEMKQTLNMMLSDNAASPLTQPWYTMTYENVAERNVLFPIPSHEITLNQSLVQNPGW</sequence>
<evidence type="ECO:0000313" key="9">
    <source>
        <dbReference type="EMBL" id="SIN70800.1"/>
    </source>
</evidence>
<dbReference type="SUPFAM" id="SSF48452">
    <property type="entry name" value="TPR-like"/>
    <property type="match status" value="1"/>
</dbReference>
<feature type="domain" description="RagB/SusD" evidence="7">
    <location>
        <begin position="517"/>
        <end position="616"/>
    </location>
</feature>
<dbReference type="EMBL" id="FSRA01000001">
    <property type="protein sequence ID" value="SIN70800.1"/>
    <property type="molecule type" value="Genomic_DNA"/>
</dbReference>
<feature type="chain" id="PRO_5012432807" evidence="6">
    <location>
        <begin position="18"/>
        <end position="616"/>
    </location>
</feature>
<dbReference type="Pfam" id="PF14322">
    <property type="entry name" value="SusD-like_3"/>
    <property type="match status" value="1"/>
</dbReference>
<gene>
    <name evidence="9" type="ORF">SAMN04488055_0805</name>
</gene>
<evidence type="ECO:0000256" key="3">
    <source>
        <dbReference type="ARBA" id="ARBA00022729"/>
    </source>
</evidence>
<evidence type="ECO:0000313" key="10">
    <source>
        <dbReference type="Proteomes" id="UP000185003"/>
    </source>
</evidence>
<keyword evidence="5" id="KW-0998">Cell outer membrane</keyword>
<dbReference type="STRING" id="536979.SAMN04488055_0805"/>
<dbReference type="Gene3D" id="1.25.40.390">
    <property type="match status" value="2"/>
</dbReference>
<evidence type="ECO:0000256" key="4">
    <source>
        <dbReference type="ARBA" id="ARBA00023136"/>
    </source>
</evidence>
<protein>
    <submittedName>
        <fullName evidence="9">Starch-binding associating with outer membrane</fullName>
    </submittedName>
</protein>
<comment type="subcellular location">
    <subcellularLocation>
        <location evidence="1">Cell outer membrane</location>
    </subcellularLocation>
</comment>
<feature type="domain" description="RagB/SusD" evidence="7">
    <location>
        <begin position="320"/>
        <end position="434"/>
    </location>
</feature>
<dbReference type="OrthoDB" id="5694214at2"/>
<dbReference type="InterPro" id="IPR012944">
    <property type="entry name" value="SusD_RagB_dom"/>
</dbReference>
<dbReference type="InterPro" id="IPR011990">
    <property type="entry name" value="TPR-like_helical_dom_sf"/>
</dbReference>
<reference evidence="9 10" key="1">
    <citation type="submission" date="2016-11" db="EMBL/GenBank/DDBJ databases">
        <authorList>
            <person name="Jaros S."/>
            <person name="Januszkiewicz K."/>
            <person name="Wedrychowicz H."/>
        </authorList>
    </citation>
    <scope>NUCLEOTIDE SEQUENCE [LARGE SCALE GENOMIC DNA]</scope>
    <source>
        <strain evidence="9 10">DSM 24787</strain>
    </source>
</reference>
<evidence type="ECO:0000256" key="1">
    <source>
        <dbReference type="ARBA" id="ARBA00004442"/>
    </source>
</evidence>
<dbReference type="GO" id="GO:0009279">
    <property type="term" value="C:cell outer membrane"/>
    <property type="evidence" value="ECO:0007669"/>
    <property type="project" value="UniProtKB-SubCell"/>
</dbReference>
<feature type="signal peptide" evidence="6">
    <location>
        <begin position="1"/>
        <end position="17"/>
    </location>
</feature>
<proteinExistence type="inferred from homology"/>
<dbReference type="InterPro" id="IPR033985">
    <property type="entry name" value="SusD-like_N"/>
</dbReference>
<dbReference type="Proteomes" id="UP000185003">
    <property type="component" value="Unassembled WGS sequence"/>
</dbReference>
<accession>A0A1N6DJ47</accession>
<dbReference type="PROSITE" id="PS51257">
    <property type="entry name" value="PROKAR_LIPOPROTEIN"/>
    <property type="match status" value="1"/>
</dbReference>
<comment type="similarity">
    <text evidence="2">Belongs to the SusD family.</text>
</comment>
<evidence type="ECO:0000256" key="6">
    <source>
        <dbReference type="SAM" id="SignalP"/>
    </source>
</evidence>